<reference evidence="1 2" key="1">
    <citation type="submission" date="2016-09" db="EMBL/GenBank/DDBJ databases">
        <title>Complete genome of Desulfosporosinus sp. OL.</title>
        <authorList>
            <person name="Mardanov A."/>
            <person name="Beletsky A."/>
            <person name="Panova A."/>
            <person name="Karnachuk O."/>
            <person name="Ravin N."/>
        </authorList>
    </citation>
    <scope>NUCLEOTIDE SEQUENCE [LARGE SCALE GENOMIC DNA]</scope>
    <source>
        <strain evidence="1 2">OL</strain>
    </source>
</reference>
<organism evidence="1 2">
    <name type="scientific">Desulfosporosinus metallidurans</name>
    <dbReference type="NCBI Taxonomy" id="1888891"/>
    <lineage>
        <taxon>Bacteria</taxon>
        <taxon>Bacillati</taxon>
        <taxon>Bacillota</taxon>
        <taxon>Clostridia</taxon>
        <taxon>Eubacteriales</taxon>
        <taxon>Desulfitobacteriaceae</taxon>
        <taxon>Desulfosporosinus</taxon>
    </lineage>
</organism>
<dbReference type="AlphaFoldDB" id="A0A1Q8QZ04"/>
<name>A0A1Q8QZ04_9FIRM</name>
<proteinExistence type="predicted"/>
<sequence length="40" mass="4967">MLEVSKRDFKNIIKEEDFIGKMYPRDFQYLVHQIKLIHEN</sequence>
<dbReference type="EMBL" id="MLBF01000008">
    <property type="protein sequence ID" value="OLN32574.1"/>
    <property type="molecule type" value="Genomic_DNA"/>
</dbReference>
<comment type="caution">
    <text evidence="1">The sequence shown here is derived from an EMBL/GenBank/DDBJ whole genome shotgun (WGS) entry which is preliminary data.</text>
</comment>
<protein>
    <submittedName>
        <fullName evidence="1">Uncharacterized protein</fullName>
    </submittedName>
</protein>
<gene>
    <name evidence="1" type="ORF">DSOL_1612</name>
</gene>
<accession>A0A1Q8QZ04</accession>
<keyword evidence="2" id="KW-1185">Reference proteome</keyword>
<evidence type="ECO:0000313" key="1">
    <source>
        <dbReference type="EMBL" id="OLN32574.1"/>
    </source>
</evidence>
<dbReference type="Proteomes" id="UP000186102">
    <property type="component" value="Unassembled WGS sequence"/>
</dbReference>
<evidence type="ECO:0000313" key="2">
    <source>
        <dbReference type="Proteomes" id="UP000186102"/>
    </source>
</evidence>